<evidence type="ECO:0000313" key="3">
    <source>
        <dbReference type="Proteomes" id="UP001236415"/>
    </source>
</evidence>
<gene>
    <name evidence="2" type="ORF">QPK24_08130</name>
</gene>
<evidence type="ECO:0000313" key="2">
    <source>
        <dbReference type="EMBL" id="WIV20638.1"/>
    </source>
</evidence>
<keyword evidence="1" id="KW-0812">Transmembrane</keyword>
<dbReference type="Proteomes" id="UP001236415">
    <property type="component" value="Chromosome"/>
</dbReference>
<keyword evidence="3" id="KW-1185">Reference proteome</keyword>
<proteinExistence type="predicted"/>
<feature type="transmembrane region" description="Helical" evidence="1">
    <location>
        <begin position="6"/>
        <end position="23"/>
    </location>
</feature>
<protein>
    <recommendedName>
        <fullName evidence="4">Signal transduction histidine kinase</fullName>
    </recommendedName>
</protein>
<dbReference type="EMBL" id="CP127162">
    <property type="protein sequence ID" value="WIV20638.1"/>
    <property type="molecule type" value="Genomic_DNA"/>
</dbReference>
<evidence type="ECO:0008006" key="4">
    <source>
        <dbReference type="Google" id="ProtNLM"/>
    </source>
</evidence>
<name>A0ABY8X6H2_9BACL</name>
<accession>A0ABY8X6H2</accession>
<organism evidence="2 3">
    <name type="scientific">Paenibacillus polygoni</name>
    <dbReference type="NCBI Taxonomy" id="3050112"/>
    <lineage>
        <taxon>Bacteria</taxon>
        <taxon>Bacillati</taxon>
        <taxon>Bacillota</taxon>
        <taxon>Bacilli</taxon>
        <taxon>Bacillales</taxon>
        <taxon>Paenibacillaceae</taxon>
        <taxon>Paenibacillus</taxon>
    </lineage>
</organism>
<sequence>MDVSSNILIFIVSAFLLGVVVIVKKDSLPQRLRRPLAIISILLIAFAFFLIMYSLLTMGS</sequence>
<keyword evidence="1" id="KW-1133">Transmembrane helix</keyword>
<feature type="transmembrane region" description="Helical" evidence="1">
    <location>
        <begin position="35"/>
        <end position="56"/>
    </location>
</feature>
<reference evidence="2 3" key="1">
    <citation type="submission" date="2023-06" db="EMBL/GenBank/DDBJ databases">
        <title>Paenibacillus polygonum sp. nov., an endophytic bacterium, isolated from Polygonum lapathifolium L. in Nanji Wetland National Nature Reserve, South of Poyang Lake, Jiangxi Province, China.</title>
        <authorList>
            <person name="Yu Z."/>
        </authorList>
    </citation>
    <scope>NUCLEOTIDE SEQUENCE [LARGE SCALE GENOMIC DNA]</scope>
    <source>
        <strain evidence="2 3">C31</strain>
    </source>
</reference>
<evidence type="ECO:0000256" key="1">
    <source>
        <dbReference type="SAM" id="Phobius"/>
    </source>
</evidence>
<dbReference type="RefSeq" id="WP_160033008.1">
    <property type="nucleotide sequence ID" value="NZ_CP127162.1"/>
</dbReference>
<keyword evidence="1" id="KW-0472">Membrane</keyword>